<evidence type="ECO:0000256" key="1">
    <source>
        <dbReference type="SAM" id="MobiDB-lite"/>
    </source>
</evidence>
<evidence type="ECO:0000313" key="3">
    <source>
        <dbReference type="Proteomes" id="UP001211907"/>
    </source>
</evidence>
<feature type="region of interest" description="Disordered" evidence="1">
    <location>
        <begin position="400"/>
        <end position="430"/>
    </location>
</feature>
<name>A0AAD5XJ53_9FUNG</name>
<feature type="compositionally biased region" description="Pro residues" evidence="1">
    <location>
        <begin position="411"/>
        <end position="423"/>
    </location>
</feature>
<feature type="region of interest" description="Disordered" evidence="1">
    <location>
        <begin position="618"/>
        <end position="638"/>
    </location>
</feature>
<feature type="compositionally biased region" description="Polar residues" evidence="1">
    <location>
        <begin position="1"/>
        <end position="28"/>
    </location>
</feature>
<feature type="region of interest" description="Disordered" evidence="1">
    <location>
        <begin position="1"/>
        <end position="45"/>
    </location>
</feature>
<gene>
    <name evidence="2" type="ORF">HK100_004224</name>
</gene>
<accession>A0AAD5XJ53</accession>
<feature type="compositionally biased region" description="Acidic residues" evidence="1">
    <location>
        <begin position="628"/>
        <end position="638"/>
    </location>
</feature>
<sequence>MTMRTSMQNSAIPFTTTILNKRANSSSSGDKEREVETTGSTPDQFKGVMTVSTMSKRYSVGGGVSTPFSTSLSNSPLNLNITAAVSSSRTVAQSPPPFVTLTNLGRQGTAGTFDAAESFGSNGSATSVLQIQHVHATSVTNDLSEFLKGVESKRRSLAVVLKTQSGSATPLKVGESGELSNLSGASALVRTQHNSKTNTLARFKILKDSYQEFTNSLISATGAAARQQSFYSLEKSPSLSNLRQITLPSRSGTPPLQPPPPQVLFSTSPSSPLLKSANFSQATTHAIATPPSATASPKNSSPLSSSPITNSSPAILTINTLKSLAVPTTTTTAQIRRPSSLHYNTILSTVMSESSCDDGSGSAFAVSNASNATSISSPIFDDLGEKVPGIIMDAGKLKLAETPSSPSGVPLQPPSPPPPPPYPEDQSQKLYTSPATNTTTAAAAATTASIQSPILQPTAMSVSAALALKSIDPACEPSQSMVPPARPYNNRAVAPWSSLSTSLRTSSTRSNTAGINLTPVSLSQTPAIIPVRANSADPAFVPPSLMQQQKYKQQQTREWLSRQNSNDGGNISGSTTVSVAASEIGATGSSGRVGKAGGGGVSRFGSAPVEVPFANRNLSERARAWNNNDDDDDEDDEVEEYGKVVGFEEDIDFRYRRRGSDGRRY</sequence>
<dbReference type="EMBL" id="JADGJH010000211">
    <property type="protein sequence ID" value="KAJ3133677.1"/>
    <property type="molecule type" value="Genomic_DNA"/>
</dbReference>
<dbReference type="AlphaFoldDB" id="A0AAD5XJ53"/>
<dbReference type="Proteomes" id="UP001211907">
    <property type="component" value="Unassembled WGS sequence"/>
</dbReference>
<keyword evidence="3" id="KW-1185">Reference proteome</keyword>
<protein>
    <submittedName>
        <fullName evidence="2">Uncharacterized protein</fullName>
    </submittedName>
</protein>
<proteinExistence type="predicted"/>
<organism evidence="2 3">
    <name type="scientific">Physocladia obscura</name>
    <dbReference type="NCBI Taxonomy" id="109957"/>
    <lineage>
        <taxon>Eukaryota</taxon>
        <taxon>Fungi</taxon>
        <taxon>Fungi incertae sedis</taxon>
        <taxon>Chytridiomycota</taxon>
        <taxon>Chytridiomycota incertae sedis</taxon>
        <taxon>Chytridiomycetes</taxon>
        <taxon>Chytridiales</taxon>
        <taxon>Chytriomycetaceae</taxon>
        <taxon>Physocladia</taxon>
    </lineage>
</organism>
<feature type="region of interest" description="Disordered" evidence="1">
    <location>
        <begin position="245"/>
        <end position="269"/>
    </location>
</feature>
<feature type="region of interest" description="Disordered" evidence="1">
    <location>
        <begin position="289"/>
        <end position="309"/>
    </location>
</feature>
<comment type="caution">
    <text evidence="2">The sequence shown here is derived from an EMBL/GenBank/DDBJ whole genome shotgun (WGS) entry which is preliminary data.</text>
</comment>
<evidence type="ECO:0000313" key="2">
    <source>
        <dbReference type="EMBL" id="KAJ3133677.1"/>
    </source>
</evidence>
<reference evidence="2" key="1">
    <citation type="submission" date="2020-05" db="EMBL/GenBank/DDBJ databases">
        <title>Phylogenomic resolution of chytrid fungi.</title>
        <authorList>
            <person name="Stajich J.E."/>
            <person name="Amses K."/>
            <person name="Simmons R."/>
            <person name="Seto K."/>
            <person name="Myers J."/>
            <person name="Bonds A."/>
            <person name="Quandt C.A."/>
            <person name="Barry K."/>
            <person name="Liu P."/>
            <person name="Grigoriev I."/>
            <person name="Longcore J.E."/>
            <person name="James T.Y."/>
        </authorList>
    </citation>
    <scope>NUCLEOTIDE SEQUENCE</scope>
    <source>
        <strain evidence="2">JEL0513</strain>
    </source>
</reference>